<protein>
    <submittedName>
        <fullName evidence="1">Uncharacterized protein</fullName>
    </submittedName>
</protein>
<evidence type="ECO:0000313" key="1">
    <source>
        <dbReference type="EMBL" id="KNZ57458.1"/>
    </source>
</evidence>
<accession>A0A0L6V9N3</accession>
<organism evidence="1 2">
    <name type="scientific">Puccinia sorghi</name>
    <dbReference type="NCBI Taxonomy" id="27349"/>
    <lineage>
        <taxon>Eukaryota</taxon>
        <taxon>Fungi</taxon>
        <taxon>Dikarya</taxon>
        <taxon>Basidiomycota</taxon>
        <taxon>Pucciniomycotina</taxon>
        <taxon>Pucciniomycetes</taxon>
        <taxon>Pucciniales</taxon>
        <taxon>Pucciniaceae</taxon>
        <taxon>Puccinia</taxon>
    </lineage>
</organism>
<dbReference type="AlphaFoldDB" id="A0A0L6V9N3"/>
<keyword evidence="2" id="KW-1185">Reference proteome</keyword>
<gene>
    <name evidence="1" type="ORF">VP01_2152g7</name>
</gene>
<sequence>MSGDSSFGTTVMDVYTMAQEDSYMKHRVERLANKLWKQYLTYTGQQPNFSL</sequence>
<evidence type="ECO:0000313" key="2">
    <source>
        <dbReference type="Proteomes" id="UP000037035"/>
    </source>
</evidence>
<name>A0A0L6V9N3_9BASI</name>
<dbReference type="EMBL" id="LAVV01007006">
    <property type="protein sequence ID" value="KNZ57458.1"/>
    <property type="molecule type" value="Genomic_DNA"/>
</dbReference>
<dbReference type="Proteomes" id="UP000037035">
    <property type="component" value="Unassembled WGS sequence"/>
</dbReference>
<comment type="caution">
    <text evidence="1">The sequence shown here is derived from an EMBL/GenBank/DDBJ whole genome shotgun (WGS) entry which is preliminary data.</text>
</comment>
<reference evidence="1 2" key="1">
    <citation type="submission" date="2015-08" db="EMBL/GenBank/DDBJ databases">
        <title>Next Generation Sequencing and Analysis of the Genome of Puccinia sorghi L Schw, the Causal Agent of Maize Common Rust.</title>
        <authorList>
            <person name="Rochi L."/>
            <person name="Burguener G."/>
            <person name="Darino M."/>
            <person name="Turjanski A."/>
            <person name="Kreff E."/>
            <person name="Dieguez M.J."/>
            <person name="Sacco F."/>
        </authorList>
    </citation>
    <scope>NUCLEOTIDE SEQUENCE [LARGE SCALE GENOMIC DNA]</scope>
    <source>
        <strain evidence="1 2">RO10H11247</strain>
    </source>
</reference>
<dbReference type="VEuPathDB" id="FungiDB:VP01_2152g7"/>
<proteinExistence type="predicted"/>